<reference evidence="1 2" key="1">
    <citation type="submission" date="2020-08" db="EMBL/GenBank/DDBJ databases">
        <title>Genomic Encyclopedia of Type Strains, Phase IV (KMG-IV): sequencing the most valuable type-strain genomes for metagenomic binning, comparative biology and taxonomic classification.</title>
        <authorList>
            <person name="Goeker M."/>
        </authorList>
    </citation>
    <scope>NUCLEOTIDE SEQUENCE [LARGE SCALE GENOMIC DNA]</scope>
    <source>
        <strain evidence="1 2">DSM 25620</strain>
    </source>
</reference>
<proteinExistence type="predicted"/>
<dbReference type="EMBL" id="JACHIL010000004">
    <property type="protein sequence ID" value="MBB5091952.1"/>
    <property type="molecule type" value="Genomic_DNA"/>
</dbReference>
<organism evidence="1 2">
    <name type="scientific">Pseudochrobactrum saccharolyticum</name>
    <dbReference type="NCBI Taxonomy" id="354352"/>
    <lineage>
        <taxon>Bacteria</taxon>
        <taxon>Pseudomonadati</taxon>
        <taxon>Pseudomonadota</taxon>
        <taxon>Alphaproteobacteria</taxon>
        <taxon>Hyphomicrobiales</taxon>
        <taxon>Brucellaceae</taxon>
        <taxon>Pseudochrobactrum</taxon>
    </lineage>
</organism>
<dbReference type="Proteomes" id="UP000531231">
    <property type="component" value="Unassembled WGS sequence"/>
</dbReference>
<evidence type="ECO:0000313" key="1">
    <source>
        <dbReference type="EMBL" id="MBB5091952.1"/>
    </source>
</evidence>
<protein>
    <submittedName>
        <fullName evidence="1">Uncharacterized protein</fullName>
    </submittedName>
</protein>
<keyword evidence="2" id="KW-1185">Reference proteome</keyword>
<name>A0A7W8EQZ0_9HYPH</name>
<dbReference type="RefSeq" id="WP_151159837.1">
    <property type="nucleotide sequence ID" value="NZ_JACHIL010000004.1"/>
</dbReference>
<dbReference type="AlphaFoldDB" id="A0A7W8EQZ0"/>
<gene>
    <name evidence="1" type="ORF">HNQ68_002497</name>
</gene>
<comment type="caution">
    <text evidence="1">The sequence shown here is derived from an EMBL/GenBank/DDBJ whole genome shotgun (WGS) entry which is preliminary data.</text>
</comment>
<sequence length="215" mass="23295">MVNFLTFVNTTTDSTYPNPKLYISPSVPVNNTNTILKYPAAVLQAGTTMSDTTDAGQYFVIHDWPATPTAAGVPLYEPSTGLPLTAPLYHPATGGFLDSLGQTTQINGFTCYLAGSETFLPTPQTDQFRFISTGVTTGNIQKVNIVKPLDDTNTNFLVLAYYNSDGSVQLVESSDDFAAIPTALSIEWLVYVKKDNVPPYHKVINATPSEEVTDI</sequence>
<accession>A0A7W8EQZ0</accession>
<evidence type="ECO:0000313" key="2">
    <source>
        <dbReference type="Proteomes" id="UP000531231"/>
    </source>
</evidence>